<reference evidence="1 2" key="1">
    <citation type="submission" date="2016-10" db="EMBL/GenBank/DDBJ databases">
        <authorList>
            <person name="de Groot N.N."/>
        </authorList>
    </citation>
    <scope>NUCLEOTIDE SEQUENCE [LARGE SCALE GENOMIC DNA]</scope>
    <source>
        <strain evidence="1 2">DSM 21650</strain>
    </source>
</reference>
<dbReference type="AlphaFoldDB" id="A0A1H3P183"/>
<dbReference type="InterPro" id="IPR038475">
    <property type="entry name" value="RecG_C_sf"/>
</dbReference>
<dbReference type="Proteomes" id="UP000198625">
    <property type="component" value="Unassembled WGS sequence"/>
</dbReference>
<dbReference type="Gene3D" id="3.30.565.60">
    <property type="match status" value="1"/>
</dbReference>
<organism evidence="1 2">
    <name type="scientific">Proteiniborus ethanoligenes</name>
    <dbReference type="NCBI Taxonomy" id="415015"/>
    <lineage>
        <taxon>Bacteria</taxon>
        <taxon>Bacillati</taxon>
        <taxon>Bacillota</taxon>
        <taxon>Clostridia</taxon>
        <taxon>Eubacteriales</taxon>
        <taxon>Proteiniborus</taxon>
    </lineage>
</organism>
<dbReference type="GO" id="GO:0003677">
    <property type="term" value="F:DNA binding"/>
    <property type="evidence" value="ECO:0007669"/>
    <property type="project" value="UniProtKB-KW"/>
</dbReference>
<evidence type="ECO:0000313" key="1">
    <source>
        <dbReference type="EMBL" id="SDY94811.1"/>
    </source>
</evidence>
<gene>
    <name evidence="1" type="ORF">SAMN05660462_01326</name>
</gene>
<dbReference type="Pfam" id="PF13749">
    <property type="entry name" value="HATPase_c_4"/>
    <property type="match status" value="1"/>
</dbReference>
<protein>
    <submittedName>
        <fullName evidence="1">Winged helix-turn-helix DNA-binding</fullName>
    </submittedName>
</protein>
<sequence>MTISNPGGSIEGVNLNNLLTVEPHGRNPALADALKRIGLAERTRQGIYRIFEGSIMYGIPCPDYSESTDRYVKLFIQRAKPNLAFTKMISNEENRMGRSLPIYSLLILSALQSERRLDIHSISEIINISESRSKSNVERLIESGLIETVGSGKSRAYILSAKVYRENDNAVGYVRQTGIGSIKYEELVLKLAREQKGITTRDNVIELLNVSDSQAYRILKKFYITIRMLNSDGISKSNIQLCIDI</sequence>
<proteinExistence type="predicted"/>
<dbReference type="PANTHER" id="PTHR30595:SF6">
    <property type="entry name" value="SCHLAFEN ALBA-2 DOMAIN-CONTAINING PROTEIN"/>
    <property type="match status" value="1"/>
</dbReference>
<dbReference type="RefSeq" id="WP_244270486.1">
    <property type="nucleotide sequence ID" value="NZ_FNQE01000012.1"/>
</dbReference>
<dbReference type="InterPro" id="IPR036390">
    <property type="entry name" value="WH_DNA-bd_sf"/>
</dbReference>
<dbReference type="STRING" id="415015.SAMN05660462_01326"/>
<keyword evidence="1" id="KW-0238">DNA-binding</keyword>
<name>A0A1H3P183_9FIRM</name>
<evidence type="ECO:0000313" key="2">
    <source>
        <dbReference type="Proteomes" id="UP000198625"/>
    </source>
</evidence>
<dbReference type="Pfam" id="PF13412">
    <property type="entry name" value="HTH_24"/>
    <property type="match status" value="1"/>
</dbReference>
<dbReference type="SUPFAM" id="SSF46785">
    <property type="entry name" value="Winged helix' DNA-binding domain"/>
    <property type="match status" value="1"/>
</dbReference>
<accession>A0A1H3P183</accession>
<dbReference type="EMBL" id="FNQE01000012">
    <property type="protein sequence ID" value="SDY94811.1"/>
    <property type="molecule type" value="Genomic_DNA"/>
</dbReference>
<dbReference type="PANTHER" id="PTHR30595">
    <property type="entry name" value="GLPR-RELATED TRANSCRIPTIONAL REPRESSOR"/>
    <property type="match status" value="1"/>
</dbReference>
<keyword evidence="2" id="KW-1185">Reference proteome</keyword>